<evidence type="ECO:0000313" key="3">
    <source>
        <dbReference type="Proteomes" id="UP000783287"/>
    </source>
</evidence>
<organism evidence="2 3">
    <name type="scientific">Candidatus Dojkabacteria bacterium</name>
    <dbReference type="NCBI Taxonomy" id="2099670"/>
    <lineage>
        <taxon>Bacteria</taxon>
        <taxon>Candidatus Dojkabacteria</taxon>
    </lineage>
</organism>
<evidence type="ECO:0000256" key="1">
    <source>
        <dbReference type="SAM" id="Phobius"/>
    </source>
</evidence>
<feature type="transmembrane region" description="Helical" evidence="1">
    <location>
        <begin position="91"/>
        <end position="111"/>
    </location>
</feature>
<feature type="transmembrane region" description="Helical" evidence="1">
    <location>
        <begin position="15"/>
        <end position="37"/>
    </location>
</feature>
<name>A0A955L4Y1_9BACT</name>
<dbReference type="Proteomes" id="UP000783287">
    <property type="component" value="Unassembled WGS sequence"/>
</dbReference>
<protein>
    <submittedName>
        <fullName evidence="2">Uncharacterized protein</fullName>
    </submittedName>
</protein>
<gene>
    <name evidence="2" type="ORF">KC909_01945</name>
</gene>
<keyword evidence="1" id="KW-0472">Membrane</keyword>
<evidence type="ECO:0000313" key="2">
    <source>
        <dbReference type="EMBL" id="MCA9383104.1"/>
    </source>
</evidence>
<dbReference type="AlphaFoldDB" id="A0A955L4Y1"/>
<keyword evidence="1" id="KW-0812">Transmembrane</keyword>
<accession>A0A955L4Y1</accession>
<feature type="transmembrane region" description="Helical" evidence="1">
    <location>
        <begin position="120"/>
        <end position="141"/>
    </location>
</feature>
<dbReference type="EMBL" id="JAGQLK010000027">
    <property type="protein sequence ID" value="MCA9383104.1"/>
    <property type="molecule type" value="Genomic_DNA"/>
</dbReference>
<feature type="transmembrane region" description="Helical" evidence="1">
    <location>
        <begin position="49"/>
        <end position="71"/>
    </location>
</feature>
<keyword evidence="1" id="KW-1133">Transmembrane helix</keyword>
<reference evidence="2" key="2">
    <citation type="journal article" date="2021" name="Microbiome">
        <title>Successional dynamics and alternative stable states in a saline activated sludge microbial community over 9 years.</title>
        <authorList>
            <person name="Wang Y."/>
            <person name="Ye J."/>
            <person name="Ju F."/>
            <person name="Liu L."/>
            <person name="Boyd J.A."/>
            <person name="Deng Y."/>
            <person name="Parks D.H."/>
            <person name="Jiang X."/>
            <person name="Yin X."/>
            <person name="Woodcroft B.J."/>
            <person name="Tyson G.W."/>
            <person name="Hugenholtz P."/>
            <person name="Polz M.F."/>
            <person name="Zhang T."/>
        </authorList>
    </citation>
    <scope>NUCLEOTIDE SEQUENCE</scope>
    <source>
        <strain evidence="2">HKST-UBA14</strain>
    </source>
</reference>
<reference evidence="2" key="1">
    <citation type="submission" date="2020-04" db="EMBL/GenBank/DDBJ databases">
        <authorList>
            <person name="Zhang T."/>
        </authorList>
    </citation>
    <scope>NUCLEOTIDE SEQUENCE</scope>
    <source>
        <strain evidence="2">HKST-UBA14</strain>
    </source>
</reference>
<comment type="caution">
    <text evidence="2">The sequence shown here is derived from an EMBL/GenBank/DDBJ whole genome shotgun (WGS) entry which is preliminary data.</text>
</comment>
<proteinExistence type="predicted"/>
<sequence>MFEGPFGNMTLPQQVATTIIAIDTILSMILIVCWRLLQSTNNPKYEKILMVIMISTLAIGLAVSVPASIFWDTLWSWRTLPAEEQMSLFRLVIIDVVACYFLVASALIMYFSESKRVQQIAVVIFLIALIIAIPISIYIGFVESKAQWDAFWDFLK</sequence>